<evidence type="ECO:0000313" key="1">
    <source>
        <dbReference type="EMBL" id="SFV31461.1"/>
    </source>
</evidence>
<organism evidence="1 2">
    <name type="scientific">Devosia crocina</name>
    <dbReference type="NCBI Taxonomy" id="429728"/>
    <lineage>
        <taxon>Bacteria</taxon>
        <taxon>Pseudomonadati</taxon>
        <taxon>Pseudomonadota</taxon>
        <taxon>Alphaproteobacteria</taxon>
        <taxon>Hyphomicrobiales</taxon>
        <taxon>Devosiaceae</taxon>
        <taxon>Devosia</taxon>
    </lineage>
</organism>
<reference evidence="1 2" key="1">
    <citation type="submission" date="2016-10" db="EMBL/GenBank/DDBJ databases">
        <authorList>
            <person name="de Groot N.N."/>
        </authorList>
    </citation>
    <scope>NUCLEOTIDE SEQUENCE [LARGE SCALE GENOMIC DNA]</scope>
    <source>
        <strain evidence="1 2">IPL20</strain>
    </source>
</reference>
<accession>A0A1I7N9Z6</accession>
<proteinExistence type="predicted"/>
<keyword evidence="2" id="KW-1185">Reference proteome</keyword>
<sequence length="222" mass="24520">MGYAQEMAGRLPPGMVLPSEFREAFDWMEAQDFFMPSGAFPGDKLGLLGSEDDVQAGLITAILFRVATPQQARDDGRAWFGDVVRNIEERLVPFARTGSDGSHAAFWLDDEGTQRIVHLGSEGLVCLLGQTPLDFLRLLAIGYEEISDEGLSQPTAPPRRSGRNLAFRAWVSDRFGVVIPETAAQILGDVPGEFDESSEDPFWCWVRKQQNARDNQEAGDIS</sequence>
<dbReference type="EMBL" id="FPCK01000001">
    <property type="protein sequence ID" value="SFV31461.1"/>
    <property type="molecule type" value="Genomic_DNA"/>
</dbReference>
<dbReference type="Proteomes" id="UP000199074">
    <property type="component" value="Unassembled WGS sequence"/>
</dbReference>
<dbReference type="RefSeq" id="WP_092422558.1">
    <property type="nucleotide sequence ID" value="NZ_FPCK01000001.1"/>
</dbReference>
<evidence type="ECO:0000313" key="2">
    <source>
        <dbReference type="Proteomes" id="UP000199074"/>
    </source>
</evidence>
<gene>
    <name evidence="1" type="ORF">SAMN05216456_1348</name>
</gene>
<dbReference type="AlphaFoldDB" id="A0A1I7N9Z6"/>
<protein>
    <submittedName>
        <fullName evidence="1">Uncharacterized protein</fullName>
    </submittedName>
</protein>
<dbReference type="OrthoDB" id="9816539at2"/>
<name>A0A1I7N9Z6_9HYPH</name>